<dbReference type="SUPFAM" id="SSF51011">
    <property type="entry name" value="Glycosyl hydrolase domain"/>
    <property type="match status" value="1"/>
</dbReference>
<keyword evidence="16" id="KW-1185">Reference proteome</keyword>
<evidence type="ECO:0000256" key="5">
    <source>
        <dbReference type="ARBA" id="ARBA00022801"/>
    </source>
</evidence>
<evidence type="ECO:0000313" key="15">
    <source>
        <dbReference type="EMBL" id="CAH1168250.1"/>
    </source>
</evidence>
<feature type="domain" description="Glycoside hydrolase family 31 TIM barrel" evidence="12">
    <location>
        <begin position="362"/>
        <end position="690"/>
    </location>
</feature>
<evidence type="ECO:0000256" key="8">
    <source>
        <dbReference type="ARBA" id="ARBA00023295"/>
    </source>
</evidence>
<keyword evidence="6" id="KW-0256">Endoplasmic reticulum</keyword>
<evidence type="ECO:0000313" key="16">
    <source>
        <dbReference type="Proteomes" id="UP001153712"/>
    </source>
</evidence>
<dbReference type="Gene3D" id="3.20.20.80">
    <property type="entry name" value="Glycosidases"/>
    <property type="match status" value="1"/>
</dbReference>
<dbReference type="CDD" id="cd06603">
    <property type="entry name" value="GH31_GANC_GANAB_alpha"/>
    <property type="match status" value="1"/>
</dbReference>
<evidence type="ECO:0000259" key="14">
    <source>
        <dbReference type="Pfam" id="PF21365"/>
    </source>
</evidence>
<keyword evidence="5 10" id="KW-0378">Hydrolase</keyword>
<evidence type="ECO:0000256" key="9">
    <source>
        <dbReference type="ARBA" id="ARBA00042895"/>
    </source>
</evidence>
<dbReference type="OrthoDB" id="3237269at2759"/>
<evidence type="ECO:0000259" key="12">
    <source>
        <dbReference type="Pfam" id="PF01055"/>
    </source>
</evidence>
<keyword evidence="4 11" id="KW-0732">Signal</keyword>
<dbReference type="InterPro" id="IPR030458">
    <property type="entry name" value="Glyco_hydro_31_AS"/>
</dbReference>
<dbReference type="PANTHER" id="PTHR22762:SF54">
    <property type="entry name" value="BCDNA.GH04962"/>
    <property type="match status" value="1"/>
</dbReference>
<dbReference type="InterPro" id="IPR025887">
    <property type="entry name" value="Glyco_hydro_31_N_dom"/>
</dbReference>
<proteinExistence type="inferred from homology"/>
<dbReference type="GO" id="GO:0030246">
    <property type="term" value="F:carbohydrate binding"/>
    <property type="evidence" value="ECO:0007669"/>
    <property type="project" value="InterPro"/>
</dbReference>
<accession>A0A9P0DQ71</accession>
<evidence type="ECO:0000256" key="4">
    <source>
        <dbReference type="ARBA" id="ARBA00022729"/>
    </source>
</evidence>
<dbReference type="InterPro" id="IPR000322">
    <property type="entry name" value="Glyco_hydro_31_TIM"/>
</dbReference>
<evidence type="ECO:0000256" key="6">
    <source>
        <dbReference type="ARBA" id="ARBA00022824"/>
    </source>
</evidence>
<dbReference type="Pfam" id="PF01055">
    <property type="entry name" value="Glyco_hydro_31_2nd"/>
    <property type="match status" value="1"/>
</dbReference>
<evidence type="ECO:0000259" key="13">
    <source>
        <dbReference type="Pfam" id="PF13802"/>
    </source>
</evidence>
<comment type="pathway">
    <text evidence="2">Glycan metabolism; N-glycan metabolism.</text>
</comment>
<dbReference type="InterPro" id="IPR017853">
    <property type="entry name" value="GH"/>
</dbReference>
<keyword evidence="7" id="KW-0325">Glycoprotein</keyword>
<dbReference type="Pfam" id="PF13802">
    <property type="entry name" value="Gal_mutarotas_2"/>
    <property type="match status" value="1"/>
</dbReference>
<comment type="subcellular location">
    <subcellularLocation>
        <location evidence="1">Endoplasmic reticulum</location>
    </subcellularLocation>
</comment>
<protein>
    <recommendedName>
        <fullName evidence="9">Glucosidase II subunit alpha</fullName>
    </recommendedName>
</protein>
<keyword evidence="8 10" id="KW-0326">Glycosidase</keyword>
<evidence type="ECO:0000256" key="11">
    <source>
        <dbReference type="SAM" id="SignalP"/>
    </source>
</evidence>
<evidence type="ECO:0000256" key="1">
    <source>
        <dbReference type="ARBA" id="ARBA00004240"/>
    </source>
</evidence>
<evidence type="ECO:0000256" key="3">
    <source>
        <dbReference type="ARBA" id="ARBA00007806"/>
    </source>
</evidence>
<dbReference type="PROSITE" id="PS00129">
    <property type="entry name" value="GLYCOSYL_HYDROL_F31_1"/>
    <property type="match status" value="1"/>
</dbReference>
<dbReference type="Gene3D" id="2.60.40.1180">
    <property type="entry name" value="Golgi alpha-mannosidase II"/>
    <property type="match status" value="2"/>
</dbReference>
<dbReference type="Gene3D" id="2.60.40.1760">
    <property type="entry name" value="glycosyl hydrolase (family 31)"/>
    <property type="match status" value="1"/>
</dbReference>
<feature type="domain" description="Glycoside hydrolase family 31 N-terminal" evidence="13">
    <location>
        <begin position="139"/>
        <end position="318"/>
    </location>
</feature>
<dbReference type="InterPro" id="IPR013780">
    <property type="entry name" value="Glyco_hydro_b"/>
</dbReference>
<feature type="chain" id="PRO_5040129942" description="Glucosidase II subunit alpha" evidence="11">
    <location>
        <begin position="18"/>
        <end position="927"/>
    </location>
</feature>
<organism evidence="15 16">
    <name type="scientific">Phyllotreta striolata</name>
    <name type="common">Striped flea beetle</name>
    <name type="synonym">Crioceris striolata</name>
    <dbReference type="NCBI Taxonomy" id="444603"/>
    <lineage>
        <taxon>Eukaryota</taxon>
        <taxon>Metazoa</taxon>
        <taxon>Ecdysozoa</taxon>
        <taxon>Arthropoda</taxon>
        <taxon>Hexapoda</taxon>
        <taxon>Insecta</taxon>
        <taxon>Pterygota</taxon>
        <taxon>Neoptera</taxon>
        <taxon>Endopterygota</taxon>
        <taxon>Coleoptera</taxon>
        <taxon>Polyphaga</taxon>
        <taxon>Cucujiformia</taxon>
        <taxon>Chrysomeloidea</taxon>
        <taxon>Chrysomelidae</taxon>
        <taxon>Galerucinae</taxon>
        <taxon>Alticini</taxon>
        <taxon>Phyllotreta</taxon>
    </lineage>
</organism>
<dbReference type="InterPro" id="IPR048395">
    <property type="entry name" value="Glyco_hydro_31_C"/>
</dbReference>
<dbReference type="AlphaFoldDB" id="A0A9P0DQ71"/>
<dbReference type="GO" id="GO:0006491">
    <property type="term" value="P:N-glycan processing"/>
    <property type="evidence" value="ECO:0007669"/>
    <property type="project" value="TreeGrafter"/>
</dbReference>
<feature type="domain" description="Glycosyl hydrolase family 31 C-terminal" evidence="14">
    <location>
        <begin position="698"/>
        <end position="786"/>
    </location>
</feature>
<comment type="similarity">
    <text evidence="3 10">Belongs to the glycosyl hydrolase 31 family.</text>
</comment>
<gene>
    <name evidence="15" type="ORF">PHYEVI_LOCUS4837</name>
</gene>
<name>A0A9P0DQ71_PHYSR</name>
<sequence length="927" mass="106826">MLRIFFYLIILANFASCADHNLFKNCSRVEFCRSLRDPKVTSPFKPQLSKLTVNNDKTTVIVPISNSDNQTFNVYINLLRNHTVRMKILETESARYDSLREARASSSFKPQLSKLTVNNDKTTVIVPISNSDHQTFNVYINLLRNHTVRMKILETKSTRYELKDVLDKEPTKLKVVLNKTMYENGSVTILPDDSKYSHSVNINPDPFQIKFFYDDGMLESVFHGEELIFQKDTQAFVFRFQFTDATTLHGLHHHTLGLDLPDTKASKMDPIRLRNSDIGGYEPNSPMAMYGAVPLVYGHTGVYTSGVFLHNAAEQWVDIIHDADSSSARFMVERGALDLFVLLGNTAKETVRQFVELTGRAHMPQLWTLGYHQCRYSYETQEDAKDVVAQMDAYKFPMDAIWLDIDYTDGYRYFTWNPVNFSDPIGFQKNISSTNRKLVTILDPHIKKDPDYPVYAGAKGKYFVKFANGSDYEGVCWPGESSYFDFLDPEARDYYASWHSYEKFNGSTPVLAGVWNDMNEPAVFDDTTEKTMPFDDAVHYGNVAHGNIHNIYGFLQTKATHQGLMNRDNTKRPFILTRSHFAGSQRYAAMWTGDNTADWPYLRTSYSECMLSNIVGMVFCGADIGGFFNDPEPELLQRWYQAGIWLPFYRGHANKDTKRREPYLFGNDVQEVIRTAIKTRYKHLPVLYTLFYEHTRYGDPIVRPLFYEYPGLVNKDDHILLGTDILARPVLENGTNSVNIHFPGDSSTFWYRMDDHSAKIYKGNDDVTLPVNITTSPYFYRAGSIIVRKDLERKSTTDMIDDPVTLYINLDSSHKATGRMYVDDYTSFNYQDKKHYYYLKIEYIPQTGRIVFKQIDGNAAGFEVEISHVIVQAKNSDENTFTRTEYTTHANGERLSNFKITPHLNKKKKVFCNLKNTPRNTDYVLYL</sequence>
<dbReference type="EMBL" id="OU900095">
    <property type="protein sequence ID" value="CAH1168250.1"/>
    <property type="molecule type" value="Genomic_DNA"/>
</dbReference>
<dbReference type="InterPro" id="IPR011013">
    <property type="entry name" value="Gal_mutarotase_sf_dom"/>
</dbReference>
<dbReference type="SUPFAM" id="SSF51445">
    <property type="entry name" value="(Trans)glycosidases"/>
    <property type="match status" value="1"/>
</dbReference>
<dbReference type="GO" id="GO:0005975">
    <property type="term" value="P:carbohydrate metabolic process"/>
    <property type="evidence" value="ECO:0007669"/>
    <property type="project" value="InterPro"/>
</dbReference>
<dbReference type="CDD" id="cd14752">
    <property type="entry name" value="GH31_N"/>
    <property type="match status" value="1"/>
</dbReference>
<dbReference type="Pfam" id="PF21365">
    <property type="entry name" value="Glyco_hydro_31_3rd"/>
    <property type="match status" value="1"/>
</dbReference>
<dbReference type="GO" id="GO:0090599">
    <property type="term" value="F:alpha-glucosidase activity"/>
    <property type="evidence" value="ECO:0007669"/>
    <property type="project" value="TreeGrafter"/>
</dbReference>
<dbReference type="Proteomes" id="UP001153712">
    <property type="component" value="Chromosome 2"/>
</dbReference>
<evidence type="ECO:0000256" key="2">
    <source>
        <dbReference type="ARBA" id="ARBA00004833"/>
    </source>
</evidence>
<reference evidence="15" key="1">
    <citation type="submission" date="2022-01" db="EMBL/GenBank/DDBJ databases">
        <authorList>
            <person name="King R."/>
        </authorList>
    </citation>
    <scope>NUCLEOTIDE SEQUENCE</scope>
</reference>
<dbReference type="SUPFAM" id="SSF74650">
    <property type="entry name" value="Galactose mutarotase-like"/>
    <property type="match status" value="1"/>
</dbReference>
<evidence type="ECO:0000256" key="10">
    <source>
        <dbReference type="RuleBase" id="RU361185"/>
    </source>
</evidence>
<dbReference type="GO" id="GO:0005783">
    <property type="term" value="C:endoplasmic reticulum"/>
    <property type="evidence" value="ECO:0007669"/>
    <property type="project" value="UniProtKB-SubCell"/>
</dbReference>
<evidence type="ECO:0000256" key="7">
    <source>
        <dbReference type="ARBA" id="ARBA00023180"/>
    </source>
</evidence>
<dbReference type="PANTHER" id="PTHR22762">
    <property type="entry name" value="ALPHA-GLUCOSIDASE"/>
    <property type="match status" value="1"/>
</dbReference>
<feature type="signal peptide" evidence="11">
    <location>
        <begin position="1"/>
        <end position="17"/>
    </location>
</feature>